<feature type="signal peptide" evidence="7">
    <location>
        <begin position="1"/>
        <end position="26"/>
    </location>
</feature>
<evidence type="ECO:0000256" key="6">
    <source>
        <dbReference type="SAM" id="Phobius"/>
    </source>
</evidence>
<name>A0A6L2R782_9BACT</name>
<feature type="transmembrane region" description="Helical" evidence="6">
    <location>
        <begin position="157"/>
        <end position="179"/>
    </location>
</feature>
<evidence type="ECO:0000313" key="9">
    <source>
        <dbReference type="Proteomes" id="UP000505077"/>
    </source>
</evidence>
<keyword evidence="4 6" id="KW-0472">Membrane</keyword>
<keyword evidence="3 6" id="KW-1133">Transmembrane helix</keyword>
<keyword evidence="7" id="KW-0732">Signal</keyword>
<dbReference type="InterPro" id="IPR014150">
    <property type="entry name" value="Conjugal_tfr_TrbL"/>
</dbReference>
<feature type="transmembrane region" description="Helical" evidence="6">
    <location>
        <begin position="248"/>
        <end position="265"/>
    </location>
</feature>
<accession>A0A6L2R782</accession>
<keyword evidence="2 6" id="KW-0812">Transmembrane</keyword>
<comment type="subcellular location">
    <subcellularLocation>
        <location evidence="1">Membrane</location>
        <topology evidence="1">Multi-pass membrane protein</topology>
    </subcellularLocation>
</comment>
<evidence type="ECO:0000313" key="8">
    <source>
        <dbReference type="EMBL" id="GFH63364.1"/>
    </source>
</evidence>
<dbReference type="InterPro" id="IPR007688">
    <property type="entry name" value="Conjugal_tfr_TrbL/VirB6"/>
</dbReference>
<protein>
    <submittedName>
        <fullName evidence="8">Putative type IV secretion system component virB6</fullName>
    </submittedName>
</protein>
<dbReference type="NCBIfam" id="TIGR02783">
    <property type="entry name" value="TrbL_P"/>
    <property type="match status" value="1"/>
</dbReference>
<dbReference type="Proteomes" id="UP000505077">
    <property type="component" value="Unassembled WGS sequence"/>
</dbReference>
<evidence type="ECO:0000256" key="5">
    <source>
        <dbReference type="SAM" id="MobiDB-lite"/>
    </source>
</evidence>
<comment type="caution">
    <text evidence="8">The sequence shown here is derived from an EMBL/GenBank/DDBJ whole genome shotgun (WGS) entry which is preliminary data.</text>
</comment>
<gene>
    <name evidence="8" type="ORF">ZNDK_1135</name>
</gene>
<dbReference type="AlphaFoldDB" id="A0A6L2R782"/>
<feature type="transmembrane region" description="Helical" evidence="6">
    <location>
        <begin position="185"/>
        <end position="203"/>
    </location>
</feature>
<sequence>MKKQFVILSALVLPALLLLLPDQAHAAADTDFVSRLVAEFYNKTSAWEPILKKYALVVFRWLLILEVCFLGIKAALNRDQLGDIIKQFVMLLLMAGFFLAVINHYREWTWNIINGLKTIGLELNSGQYASDSPFVTGMKLVKLILDKLSIWSPGNSIALLIAALVVIVCFALISAQVVFVKCEAMIAMMASLILVGFGGSNFLKDYAVNALRYALSVAFKLFVLQLVLGVGISFITSFDTSTAELQDIFVVIGASVVLLALVKSLPDACSGIINGSHVSSGSALTSAASAVGGAALGAAIGASNTTRNIRDAANVAGMEGKSGLGKAAHMAGSLWSARQDAKTAGEKDLSTRTRSEMKERLERTKMNQNDKA</sequence>
<dbReference type="Pfam" id="PF04610">
    <property type="entry name" value="TrbL"/>
    <property type="match status" value="1"/>
</dbReference>
<evidence type="ECO:0000256" key="1">
    <source>
        <dbReference type="ARBA" id="ARBA00004141"/>
    </source>
</evidence>
<dbReference type="EMBL" id="BLLL01000013">
    <property type="protein sequence ID" value="GFH63364.1"/>
    <property type="molecule type" value="Genomic_DNA"/>
</dbReference>
<feature type="transmembrane region" description="Helical" evidence="6">
    <location>
        <begin position="54"/>
        <end position="76"/>
    </location>
</feature>
<evidence type="ECO:0000256" key="2">
    <source>
        <dbReference type="ARBA" id="ARBA00022692"/>
    </source>
</evidence>
<feature type="chain" id="PRO_5026722405" evidence="7">
    <location>
        <begin position="27"/>
        <end position="372"/>
    </location>
</feature>
<feature type="region of interest" description="Disordered" evidence="5">
    <location>
        <begin position="336"/>
        <end position="372"/>
    </location>
</feature>
<feature type="transmembrane region" description="Helical" evidence="6">
    <location>
        <begin position="215"/>
        <end position="236"/>
    </location>
</feature>
<proteinExistence type="predicted"/>
<feature type="compositionally biased region" description="Basic and acidic residues" evidence="5">
    <location>
        <begin position="339"/>
        <end position="372"/>
    </location>
</feature>
<feature type="transmembrane region" description="Helical" evidence="6">
    <location>
        <begin position="88"/>
        <end position="105"/>
    </location>
</feature>
<dbReference type="GO" id="GO:0016020">
    <property type="term" value="C:membrane"/>
    <property type="evidence" value="ECO:0007669"/>
    <property type="project" value="UniProtKB-SubCell"/>
</dbReference>
<dbReference type="GO" id="GO:0030255">
    <property type="term" value="P:protein secretion by the type IV secretion system"/>
    <property type="evidence" value="ECO:0007669"/>
    <property type="project" value="InterPro"/>
</dbReference>
<evidence type="ECO:0000256" key="7">
    <source>
        <dbReference type="SAM" id="SignalP"/>
    </source>
</evidence>
<evidence type="ECO:0000256" key="3">
    <source>
        <dbReference type="ARBA" id="ARBA00022989"/>
    </source>
</evidence>
<organism evidence="8 9">
    <name type="scientific">Candidatus Desulfovibrio kirbyi</name>
    <dbReference type="NCBI Taxonomy" id="2696086"/>
    <lineage>
        <taxon>Bacteria</taxon>
        <taxon>Pseudomonadati</taxon>
        <taxon>Thermodesulfobacteriota</taxon>
        <taxon>Desulfovibrionia</taxon>
        <taxon>Desulfovibrionales</taxon>
        <taxon>Desulfovibrionaceae</taxon>
        <taxon>Desulfovibrio</taxon>
    </lineage>
</organism>
<evidence type="ECO:0000256" key="4">
    <source>
        <dbReference type="ARBA" id="ARBA00023136"/>
    </source>
</evidence>
<reference evidence="8 9" key="1">
    <citation type="journal article" date="2020" name="ISME J.">
        <title>Parallel Reductive Genome Evolution in Desulfovibrio Ectosymbionts Independently Acquired by Trichonympha Protists in the Termite Gut.</title>
        <authorList>
            <person name="Takeuchi M."/>
            <person name="Kuwahara H."/>
            <person name="Murakami T."/>
            <person name="Takahashi K."/>
            <person name="Kajitani R."/>
            <person name="Toyoda A."/>
            <person name="Itoh T."/>
            <person name="Ohkuma M."/>
            <person name="Hongoh Y."/>
        </authorList>
    </citation>
    <scope>NUCLEOTIDE SEQUENCE [LARGE SCALE GENOMIC DNA]</scope>
    <source>
        <strain evidence="8">ZnDsv-02</strain>
    </source>
</reference>